<feature type="compositionally biased region" description="Basic and acidic residues" evidence="1">
    <location>
        <begin position="215"/>
        <end position="227"/>
    </location>
</feature>
<protein>
    <submittedName>
        <fullName evidence="2">Uncharacterized protein</fullName>
    </submittedName>
</protein>
<reference evidence="2" key="2">
    <citation type="submission" date="2013-10" db="EMBL/GenBank/DDBJ databases">
        <authorList>
            <person name="Aslett M."/>
        </authorList>
    </citation>
    <scope>NUCLEOTIDE SEQUENCE [LARGE SCALE GENOMIC DNA]</scope>
    <source>
        <strain evidence="2">Houghton</strain>
    </source>
</reference>
<feature type="region of interest" description="Disordered" evidence="1">
    <location>
        <begin position="1"/>
        <end position="98"/>
    </location>
</feature>
<reference evidence="2" key="1">
    <citation type="submission" date="2013-10" db="EMBL/GenBank/DDBJ databases">
        <title>Genomic analysis of the causative agents of coccidiosis in chickens.</title>
        <authorList>
            <person name="Reid A.J."/>
            <person name="Blake D."/>
            <person name="Billington K."/>
            <person name="Browne H."/>
            <person name="Dunn M."/>
            <person name="Hung S."/>
            <person name="Kawahara F."/>
            <person name="Miranda-Saavedra D."/>
            <person name="Mourier T."/>
            <person name="Nagra H."/>
            <person name="Otto T.D."/>
            <person name="Rawlings N."/>
            <person name="Sanchez A."/>
            <person name="Sanders M."/>
            <person name="Subramaniam C."/>
            <person name="Tay Y."/>
            <person name="Dear P."/>
            <person name="Doerig C."/>
            <person name="Gruber A."/>
            <person name="Parkinson J."/>
            <person name="Shirley M."/>
            <person name="Wan K.L."/>
            <person name="Berriman M."/>
            <person name="Tomley F."/>
            <person name="Pain A."/>
        </authorList>
    </citation>
    <scope>NUCLEOTIDE SEQUENCE [LARGE SCALE GENOMIC DNA]</scope>
    <source>
        <strain evidence="2">Houghton</strain>
    </source>
</reference>
<feature type="compositionally biased region" description="Polar residues" evidence="1">
    <location>
        <begin position="300"/>
        <end position="332"/>
    </location>
</feature>
<feature type="region of interest" description="Disordered" evidence="1">
    <location>
        <begin position="147"/>
        <end position="427"/>
    </location>
</feature>
<feature type="compositionally biased region" description="Polar residues" evidence="1">
    <location>
        <begin position="36"/>
        <end position="47"/>
    </location>
</feature>
<evidence type="ECO:0000256" key="1">
    <source>
        <dbReference type="SAM" id="MobiDB-lite"/>
    </source>
</evidence>
<accession>U6N8G2</accession>
<feature type="compositionally biased region" description="Low complexity" evidence="1">
    <location>
        <begin position="338"/>
        <end position="349"/>
    </location>
</feature>
<feature type="compositionally biased region" description="Polar residues" evidence="1">
    <location>
        <begin position="252"/>
        <end position="261"/>
    </location>
</feature>
<evidence type="ECO:0000313" key="3">
    <source>
        <dbReference type="Proteomes" id="UP000030754"/>
    </source>
</evidence>
<gene>
    <name evidence="2" type="ORF">ENH_00079430</name>
</gene>
<dbReference type="RefSeq" id="XP_013438617.1">
    <property type="nucleotide sequence ID" value="XM_013583163.1"/>
</dbReference>
<evidence type="ECO:0000313" key="2">
    <source>
        <dbReference type="EMBL" id="CDJ70151.1"/>
    </source>
</evidence>
<name>U6N8G2_9EIME</name>
<feature type="compositionally biased region" description="Low complexity" evidence="1">
    <location>
        <begin position="271"/>
        <end position="293"/>
    </location>
</feature>
<dbReference type="Proteomes" id="UP000030754">
    <property type="component" value="Unassembled WGS sequence"/>
</dbReference>
<dbReference type="EMBL" id="HG725878">
    <property type="protein sequence ID" value="CDJ70151.1"/>
    <property type="molecule type" value="Genomic_DNA"/>
</dbReference>
<keyword evidence="3" id="KW-1185">Reference proteome</keyword>
<proteinExistence type="predicted"/>
<organism evidence="2 3">
    <name type="scientific">Eimeria necatrix</name>
    <dbReference type="NCBI Taxonomy" id="51315"/>
    <lineage>
        <taxon>Eukaryota</taxon>
        <taxon>Sar</taxon>
        <taxon>Alveolata</taxon>
        <taxon>Apicomplexa</taxon>
        <taxon>Conoidasida</taxon>
        <taxon>Coccidia</taxon>
        <taxon>Eucoccidiorida</taxon>
        <taxon>Eimeriorina</taxon>
        <taxon>Eimeriidae</taxon>
        <taxon>Eimeria</taxon>
    </lineage>
</organism>
<feature type="compositionally biased region" description="Basic and acidic residues" evidence="1">
    <location>
        <begin position="417"/>
        <end position="427"/>
    </location>
</feature>
<feature type="compositionally biased region" description="Low complexity" evidence="1">
    <location>
        <begin position="57"/>
        <end position="78"/>
    </location>
</feature>
<feature type="compositionally biased region" description="Low complexity" evidence="1">
    <location>
        <begin position="10"/>
        <end position="24"/>
    </location>
</feature>
<feature type="compositionally biased region" description="Low complexity" evidence="1">
    <location>
        <begin position="378"/>
        <end position="395"/>
    </location>
</feature>
<dbReference type="OrthoDB" id="10538168at2759"/>
<dbReference type="VEuPathDB" id="ToxoDB:ENH_00079430"/>
<dbReference type="AlphaFoldDB" id="U6N8G2"/>
<dbReference type="GeneID" id="25478073"/>
<sequence length="427" mass="44846">MYVGECVDAGSGSSSSSSRQPPGKGSSGRGAYPKSPRSSIAQIAPSNSSGRGRLRGDTSSSSSSDPFCSGREALPVVPEEGEEELRVSLPKKGLFGDGTRYKESEAAAAASRATGDVELRDRSTSLLLLRSAEEAFEKSWASLMRMQQQLEQEHQPQQRLHPSRPLLGQLYPGHSADPPDVGSNAAASVGLCKVEPLSSLPQGEADALQTPSHPQEQERESRRKQQHSEVAGHSNVDGDATQEDAPPLALQWQDQPTSSSLDRGAEREAGATEAAAATATKAKTAGQQQQGQELPPEAQHPSSRPRSVSLSFASPRSTARDSNGSFSSTGSVFRTPRSSNLSSRVSSGSMLTARSSEASSEESVHQRETTSAEATPGAATFEAATNTQAAAPAAGTERETPEQVRAGAEALCSQSSGEKEFCSPREL</sequence>